<dbReference type="Proteomes" id="UP000775500">
    <property type="component" value="Unassembled WGS sequence"/>
</dbReference>
<keyword evidence="5" id="KW-1185">Reference proteome</keyword>
<evidence type="ECO:0000256" key="1">
    <source>
        <dbReference type="ARBA" id="ARBA00006479"/>
    </source>
</evidence>
<dbReference type="GO" id="GO:0004340">
    <property type="term" value="F:glucokinase activity"/>
    <property type="evidence" value="ECO:0007669"/>
    <property type="project" value="UniProtKB-EC"/>
</dbReference>
<evidence type="ECO:0000313" key="2">
    <source>
        <dbReference type="EMBL" id="MBB5185279.1"/>
    </source>
</evidence>
<dbReference type="InterPro" id="IPR000600">
    <property type="entry name" value="ROK"/>
</dbReference>
<evidence type="ECO:0000313" key="4">
    <source>
        <dbReference type="Proteomes" id="UP000521313"/>
    </source>
</evidence>
<protein>
    <submittedName>
        <fullName evidence="2">Glucokinase</fullName>
        <ecNumber evidence="2">2.7.1.2</ecNumber>
    </submittedName>
    <submittedName>
        <fullName evidence="3">ROK family protein</fullName>
    </submittedName>
</protein>
<reference evidence="3" key="2">
    <citation type="submission" date="2020-08" db="EMBL/GenBank/DDBJ databases">
        <authorList>
            <person name="Cejkova D."/>
            <person name="Kubasova T."/>
            <person name="Jahodarova E."/>
            <person name="Rychlik I."/>
        </authorList>
    </citation>
    <scope>NUCLEOTIDE SEQUENCE</scope>
    <source>
        <strain evidence="3">An423</strain>
    </source>
</reference>
<dbReference type="Proteomes" id="UP000521313">
    <property type="component" value="Unassembled WGS sequence"/>
</dbReference>
<name>A0A7W8D1Y6_9FIRM</name>
<dbReference type="RefSeq" id="WP_183376061.1">
    <property type="nucleotide sequence ID" value="NZ_CALVCN010000007.1"/>
</dbReference>
<comment type="similarity">
    <text evidence="1">Belongs to the ROK (NagC/XylR) family.</text>
</comment>
<dbReference type="SUPFAM" id="SSF53067">
    <property type="entry name" value="Actin-like ATPase domain"/>
    <property type="match status" value="1"/>
</dbReference>
<dbReference type="PANTHER" id="PTHR18964:SF149">
    <property type="entry name" value="BIFUNCTIONAL UDP-N-ACETYLGLUCOSAMINE 2-EPIMERASE_N-ACETYLMANNOSAMINE KINASE"/>
    <property type="match status" value="1"/>
</dbReference>
<dbReference type="Pfam" id="PF00480">
    <property type="entry name" value="ROK"/>
    <property type="match status" value="1"/>
</dbReference>
<keyword evidence="2" id="KW-0808">Transferase</keyword>
<sequence>MRTFIAVDLGGTNIRAAIVQEDGEILDVQKKKTEAHLGKEHVMQTMEDLIASLDGYQEAEGIGLGIPGPTDTVNGKIIISNNLPDLIGYPIADHIQNRFHKPTFMANDVKVAGLAEALLGEGRGKKNVYFMTISTGVAGAMILDGKVLSGFHGHGGEIGNAIIDPTRAPIAGLNPGAAESWVSGPAIVREGNQACGKQFEHAGQLFEAAATDPNAKKVVERFKDDLAVLLANVCFVCDPEMILIQGGVMKSSADFLDDVQERMRNLLFPGMRETVLASATIEEPGLVGAAMLAKSQMD</sequence>
<dbReference type="AlphaFoldDB" id="A0A7W8D1Y6"/>
<evidence type="ECO:0000313" key="5">
    <source>
        <dbReference type="Proteomes" id="UP000775500"/>
    </source>
</evidence>
<keyword evidence="2" id="KW-0418">Kinase</keyword>
<gene>
    <name evidence="3" type="ORF">H5982_01900</name>
    <name evidence="2" type="ORF">HNQ43_001333</name>
</gene>
<dbReference type="EMBL" id="JACHHD010000013">
    <property type="protein sequence ID" value="MBB5185279.1"/>
    <property type="molecule type" value="Genomic_DNA"/>
</dbReference>
<organism evidence="2 4">
    <name type="scientific">Faecalicoccus acidiformans</name>
    <dbReference type="NCBI Taxonomy" id="915173"/>
    <lineage>
        <taxon>Bacteria</taxon>
        <taxon>Bacillati</taxon>
        <taxon>Bacillota</taxon>
        <taxon>Erysipelotrichia</taxon>
        <taxon>Erysipelotrichales</taxon>
        <taxon>Erysipelotrichaceae</taxon>
        <taxon>Faecalicoccus</taxon>
    </lineage>
</organism>
<dbReference type="PANTHER" id="PTHR18964">
    <property type="entry name" value="ROK (REPRESSOR, ORF, KINASE) FAMILY"/>
    <property type="match status" value="1"/>
</dbReference>
<dbReference type="EMBL" id="JACJLU010000002">
    <property type="protein sequence ID" value="MBM6830859.1"/>
    <property type="molecule type" value="Genomic_DNA"/>
</dbReference>
<comment type="caution">
    <text evidence="2">The sequence shown here is derived from an EMBL/GenBank/DDBJ whole genome shotgun (WGS) entry which is preliminary data.</text>
</comment>
<dbReference type="Gene3D" id="3.30.420.40">
    <property type="match status" value="2"/>
</dbReference>
<dbReference type="InterPro" id="IPR043129">
    <property type="entry name" value="ATPase_NBD"/>
</dbReference>
<accession>A0A7W8D1Y6</accession>
<reference evidence="2 4" key="1">
    <citation type="submission" date="2020-08" db="EMBL/GenBank/DDBJ databases">
        <title>Genomic Encyclopedia of Type Strains, Phase IV (KMG-IV): sequencing the most valuable type-strain genomes for metagenomic binning, comparative biology and taxonomic classification.</title>
        <authorList>
            <person name="Goeker M."/>
        </authorList>
    </citation>
    <scope>NUCLEOTIDE SEQUENCE [LARGE SCALE GENOMIC DNA]</scope>
    <source>
        <strain evidence="2 4">DSM 26963</strain>
    </source>
</reference>
<reference evidence="3 5" key="3">
    <citation type="journal article" date="2021" name="Sci. Rep.">
        <title>The distribution of antibiotic resistance genes in chicken gut microbiota commensals.</title>
        <authorList>
            <person name="Juricova H."/>
            <person name="Matiasovicova J."/>
            <person name="Kubasova T."/>
            <person name="Cejkova D."/>
            <person name="Rychlik I."/>
        </authorList>
    </citation>
    <scope>NUCLEOTIDE SEQUENCE [LARGE SCALE GENOMIC DNA]</scope>
    <source>
        <strain evidence="3 5">An423</strain>
    </source>
</reference>
<evidence type="ECO:0000313" key="3">
    <source>
        <dbReference type="EMBL" id="MBM6830859.1"/>
    </source>
</evidence>
<dbReference type="EC" id="2.7.1.2" evidence="2"/>
<proteinExistence type="inferred from homology"/>